<dbReference type="InterPro" id="IPR008266">
    <property type="entry name" value="Tyr_kinase_AS"/>
</dbReference>
<dbReference type="PRINTS" id="PR00109">
    <property type="entry name" value="TYRKINASE"/>
</dbReference>
<dbReference type="Pfam" id="PF00017">
    <property type="entry name" value="SH2"/>
    <property type="match status" value="1"/>
</dbReference>
<dbReference type="SUPFAM" id="SSF56112">
    <property type="entry name" value="Protein kinase-like (PK-like)"/>
    <property type="match status" value="1"/>
</dbReference>
<keyword evidence="7 14" id="KW-0418">Kinase</keyword>
<accession>A0A7L2L0G1</accession>
<dbReference type="EC" id="2.7.10.2" evidence="14"/>
<keyword evidence="6 14" id="KW-0547">Nucleotide-binding</keyword>
<dbReference type="InterPro" id="IPR036028">
    <property type="entry name" value="SH3-like_dom_sf"/>
</dbReference>
<keyword evidence="4 14" id="KW-0808">Transferase</keyword>
<dbReference type="SUPFAM" id="SSF55550">
    <property type="entry name" value="SH2 domain"/>
    <property type="match status" value="1"/>
</dbReference>
<dbReference type="Gene3D" id="2.30.30.40">
    <property type="entry name" value="SH3 Domains"/>
    <property type="match status" value="1"/>
</dbReference>
<comment type="similarity">
    <text evidence="14">Belongs to the protein kinase superfamily. Tyr protein kinase family.</text>
</comment>
<dbReference type="Pfam" id="PF07714">
    <property type="entry name" value="PK_Tyr_Ser-Thr"/>
    <property type="match status" value="1"/>
</dbReference>
<dbReference type="InterPro" id="IPR036860">
    <property type="entry name" value="SH2_dom_sf"/>
</dbReference>
<dbReference type="CDD" id="cd09933">
    <property type="entry name" value="SH2_Src_family"/>
    <property type="match status" value="1"/>
</dbReference>
<dbReference type="Proteomes" id="UP000549157">
    <property type="component" value="Unassembled WGS sequence"/>
</dbReference>
<keyword evidence="8 14" id="KW-0067">ATP-binding</keyword>
<evidence type="ECO:0000256" key="12">
    <source>
        <dbReference type="PROSITE-ProRule" id="PRU00191"/>
    </source>
</evidence>
<dbReference type="PROSITE" id="PS50011">
    <property type="entry name" value="PROTEIN_KINASE_DOM"/>
    <property type="match status" value="1"/>
</dbReference>
<feature type="domain" description="SH2" evidence="16">
    <location>
        <begin position="109"/>
        <end position="194"/>
    </location>
</feature>
<dbReference type="PROSITE" id="PS50001">
    <property type="entry name" value="SH2"/>
    <property type="match status" value="1"/>
</dbReference>
<dbReference type="Gene3D" id="1.10.510.10">
    <property type="entry name" value="Transferase(Phosphotransferase) domain 1"/>
    <property type="match status" value="1"/>
</dbReference>
<evidence type="ECO:0000256" key="11">
    <source>
        <dbReference type="ARBA" id="ARBA00051245"/>
    </source>
</evidence>
<dbReference type="GO" id="GO:0005524">
    <property type="term" value="F:ATP binding"/>
    <property type="evidence" value="ECO:0007669"/>
    <property type="project" value="UniProtKB-KW"/>
</dbReference>
<feature type="domain" description="SH3" evidence="17">
    <location>
        <begin position="43"/>
        <end position="103"/>
    </location>
</feature>
<dbReference type="OrthoDB" id="4062651at2759"/>
<evidence type="ECO:0000256" key="4">
    <source>
        <dbReference type="ARBA" id="ARBA00022679"/>
    </source>
</evidence>
<dbReference type="InterPro" id="IPR001452">
    <property type="entry name" value="SH3_domain"/>
</dbReference>
<evidence type="ECO:0000256" key="1">
    <source>
        <dbReference type="ARBA" id="ARBA00004635"/>
    </source>
</evidence>
<feature type="domain" description="Protein kinase" evidence="18">
    <location>
        <begin position="189"/>
        <end position="477"/>
    </location>
</feature>
<evidence type="ECO:0000256" key="5">
    <source>
        <dbReference type="ARBA" id="ARBA00022707"/>
    </source>
</evidence>
<evidence type="ECO:0000256" key="8">
    <source>
        <dbReference type="ARBA" id="ARBA00022840"/>
    </source>
</evidence>
<keyword evidence="20" id="KW-1185">Reference proteome</keyword>
<evidence type="ECO:0000256" key="2">
    <source>
        <dbReference type="ARBA" id="ARBA00022443"/>
    </source>
</evidence>
<name>A0A7L2L0G1_9PASS</name>
<dbReference type="PANTHER" id="PTHR24418">
    <property type="entry name" value="TYROSINE-PROTEIN KINASE"/>
    <property type="match status" value="1"/>
</dbReference>
<evidence type="ECO:0000259" key="17">
    <source>
        <dbReference type="PROSITE" id="PS50002"/>
    </source>
</evidence>
<evidence type="ECO:0000313" key="19">
    <source>
        <dbReference type="EMBL" id="NXR41090.1"/>
    </source>
</evidence>
<keyword evidence="12" id="KW-0727">SH2 domain</keyword>
<protein>
    <recommendedName>
        <fullName evidence="14">Tyrosine-protein kinase</fullName>
        <ecNumber evidence="14">2.7.10.2</ecNumber>
    </recommendedName>
</protein>
<dbReference type="Pfam" id="PF00018">
    <property type="entry name" value="SH3_1"/>
    <property type="match status" value="1"/>
</dbReference>
<comment type="catalytic activity">
    <reaction evidence="11 14">
        <text>L-tyrosyl-[protein] + ATP = O-phospho-L-tyrosyl-[protein] + ADP + H(+)</text>
        <dbReference type="Rhea" id="RHEA:10596"/>
        <dbReference type="Rhea" id="RHEA-COMP:10136"/>
        <dbReference type="Rhea" id="RHEA-COMP:20101"/>
        <dbReference type="ChEBI" id="CHEBI:15378"/>
        <dbReference type="ChEBI" id="CHEBI:30616"/>
        <dbReference type="ChEBI" id="CHEBI:46858"/>
        <dbReference type="ChEBI" id="CHEBI:61978"/>
        <dbReference type="ChEBI" id="CHEBI:456216"/>
        <dbReference type="EC" id="2.7.10.2"/>
    </reaction>
</comment>
<sequence>MGLFGSKNQLMPNEKHTKGKPPPAPPKVRLQNSLDSKELILLPDHLFVVALYDFPASSDRDLELVKGEKLQVLSNEGDWWLAKSLSTGRKGYVPSNFVAQVDSLEEEKWYFRTLSRKDAERLLLSSGNKVGSFLVRESETTKDAYSLSVRDNDSAHGDIIKHYRIRSLDGGGYYISPRITFSSLPELIHHYSRELSAFPRGFVFQKRVGTEGGWAWGTPQLLHLLSWANPKNSSKHHNLSSGYYKNNIKVAVKTMKEGSMDPDAFLAEANLMKKLQHNKLVRLYAVVTKQPIYIVTEYMAKGCLLDFLKTEEGSQLNLPKLIDISAQVAEGMAYIERMNFIHRDLRAANILVSESLCCKIADFGLARLIENEYLAQEGAKFPIKWTAPEAINYGVFTIKSDVWSFGILLTEIITYGRIPYPGMTNPEVIRNLERGYRMPCPESCPGELYGVILKCWRSNPEERPTFEYLQSVLEDFYTNTEKQYEPEPQQ</sequence>
<proteinExistence type="inferred from homology"/>
<evidence type="ECO:0000256" key="15">
    <source>
        <dbReference type="SAM" id="MobiDB-lite"/>
    </source>
</evidence>
<comment type="caution">
    <text evidence="19">The sequence shown here is derived from an EMBL/GenBank/DDBJ whole genome shotgun (WGS) entry which is preliminary data.</text>
</comment>
<dbReference type="AlphaFoldDB" id="A0A7L2L0G1"/>
<dbReference type="InterPro" id="IPR001245">
    <property type="entry name" value="Ser-Thr/Tyr_kinase_cat_dom"/>
</dbReference>
<evidence type="ECO:0000256" key="6">
    <source>
        <dbReference type="ARBA" id="ARBA00022741"/>
    </source>
</evidence>
<dbReference type="PROSITE" id="PS50002">
    <property type="entry name" value="SH3"/>
    <property type="match status" value="1"/>
</dbReference>
<reference evidence="19 20" key="1">
    <citation type="submission" date="2019-09" db="EMBL/GenBank/DDBJ databases">
        <title>Bird 10,000 Genomes (B10K) Project - Family phase.</title>
        <authorList>
            <person name="Zhang G."/>
        </authorList>
    </citation>
    <scope>NUCLEOTIDE SEQUENCE [LARGE SCALE GENOMIC DNA]</scope>
    <source>
        <strain evidence="19">B10K-DU-001-36</strain>
        <tissue evidence="19">Muscle</tissue>
    </source>
</reference>
<evidence type="ECO:0000256" key="3">
    <source>
        <dbReference type="ARBA" id="ARBA00022553"/>
    </source>
</evidence>
<dbReference type="PRINTS" id="PR00401">
    <property type="entry name" value="SH2DOMAIN"/>
</dbReference>
<dbReference type="FunFam" id="3.30.200.20:FF:000036">
    <property type="entry name" value="Tyrosine-protein kinase"/>
    <property type="match status" value="1"/>
</dbReference>
<dbReference type="CDD" id="cd05034">
    <property type="entry name" value="PTKc_Src_like"/>
    <property type="match status" value="1"/>
</dbReference>
<dbReference type="PROSITE" id="PS00109">
    <property type="entry name" value="PROTEIN_KINASE_TYR"/>
    <property type="match status" value="1"/>
</dbReference>
<evidence type="ECO:0000256" key="13">
    <source>
        <dbReference type="PROSITE-ProRule" id="PRU00192"/>
    </source>
</evidence>
<dbReference type="SMART" id="SM00252">
    <property type="entry name" value="SH2"/>
    <property type="match status" value="1"/>
</dbReference>
<evidence type="ECO:0000259" key="16">
    <source>
        <dbReference type="PROSITE" id="PS50001"/>
    </source>
</evidence>
<dbReference type="PRINTS" id="PR00452">
    <property type="entry name" value="SH3DOMAIN"/>
</dbReference>
<dbReference type="SMART" id="SM00219">
    <property type="entry name" value="TyrKc"/>
    <property type="match status" value="1"/>
</dbReference>
<keyword evidence="9 14" id="KW-0829">Tyrosine-protein kinase</keyword>
<dbReference type="Gene3D" id="3.30.200.20">
    <property type="entry name" value="Phosphorylase Kinase, domain 1"/>
    <property type="match status" value="1"/>
</dbReference>
<comment type="subcellular location">
    <subcellularLocation>
        <location evidence="1">Membrane</location>
        <topology evidence="1">Lipid-anchor</topology>
    </subcellularLocation>
</comment>
<keyword evidence="2 13" id="KW-0728">SH3 domain</keyword>
<dbReference type="SMART" id="SM00326">
    <property type="entry name" value="SH3"/>
    <property type="match status" value="1"/>
</dbReference>
<dbReference type="GO" id="GO:0016020">
    <property type="term" value="C:membrane"/>
    <property type="evidence" value="ECO:0007669"/>
    <property type="project" value="UniProtKB-SubCell"/>
</dbReference>
<feature type="region of interest" description="Disordered" evidence="15">
    <location>
        <begin position="1"/>
        <end position="27"/>
    </location>
</feature>
<dbReference type="Gene3D" id="3.30.505.10">
    <property type="entry name" value="SH2 domain"/>
    <property type="match status" value="1"/>
</dbReference>
<dbReference type="InterPro" id="IPR050198">
    <property type="entry name" value="Non-receptor_tyrosine_kinases"/>
</dbReference>
<dbReference type="EMBL" id="VWYL01028188">
    <property type="protein sequence ID" value="NXR41090.1"/>
    <property type="molecule type" value="Genomic_DNA"/>
</dbReference>
<dbReference type="FunFam" id="1.10.510.10:FF:000553">
    <property type="entry name" value="Tyrosine-protein kinase"/>
    <property type="match status" value="1"/>
</dbReference>
<feature type="compositionally biased region" description="Polar residues" evidence="15">
    <location>
        <begin position="1"/>
        <end position="11"/>
    </location>
</feature>
<dbReference type="InterPro" id="IPR000980">
    <property type="entry name" value="SH2"/>
</dbReference>
<keyword evidence="5" id="KW-0519">Myristate</keyword>
<evidence type="ECO:0000256" key="10">
    <source>
        <dbReference type="ARBA" id="ARBA00023288"/>
    </source>
</evidence>
<organism evidence="19 20">
    <name type="scientific">Zosterops hypoxanthus</name>
    <dbReference type="NCBI Taxonomy" id="2485327"/>
    <lineage>
        <taxon>Eukaryota</taxon>
        <taxon>Metazoa</taxon>
        <taxon>Chordata</taxon>
        <taxon>Craniata</taxon>
        <taxon>Vertebrata</taxon>
        <taxon>Euteleostomi</taxon>
        <taxon>Archelosauria</taxon>
        <taxon>Archosauria</taxon>
        <taxon>Dinosauria</taxon>
        <taxon>Saurischia</taxon>
        <taxon>Theropoda</taxon>
        <taxon>Coelurosauria</taxon>
        <taxon>Aves</taxon>
        <taxon>Neognathae</taxon>
        <taxon>Neoaves</taxon>
        <taxon>Telluraves</taxon>
        <taxon>Australaves</taxon>
        <taxon>Passeriformes</taxon>
        <taxon>Sylvioidea</taxon>
        <taxon>Zosteropidae</taxon>
        <taxon>Zosterops</taxon>
    </lineage>
</organism>
<dbReference type="InterPro" id="IPR011009">
    <property type="entry name" value="Kinase-like_dom_sf"/>
</dbReference>
<dbReference type="GO" id="GO:0004715">
    <property type="term" value="F:non-membrane spanning protein tyrosine kinase activity"/>
    <property type="evidence" value="ECO:0007669"/>
    <property type="project" value="UniProtKB-EC"/>
</dbReference>
<dbReference type="SUPFAM" id="SSF50044">
    <property type="entry name" value="SH3-domain"/>
    <property type="match status" value="1"/>
</dbReference>
<keyword evidence="10" id="KW-0449">Lipoprotein</keyword>
<evidence type="ECO:0000313" key="20">
    <source>
        <dbReference type="Proteomes" id="UP000549157"/>
    </source>
</evidence>
<evidence type="ECO:0000259" key="18">
    <source>
        <dbReference type="PROSITE" id="PS50011"/>
    </source>
</evidence>
<dbReference type="InterPro" id="IPR020635">
    <property type="entry name" value="Tyr_kinase_cat_dom"/>
</dbReference>
<feature type="non-terminal residue" evidence="19">
    <location>
        <position position="1"/>
    </location>
</feature>
<keyword evidence="3" id="KW-0597">Phosphoprotein</keyword>
<evidence type="ECO:0000256" key="7">
    <source>
        <dbReference type="ARBA" id="ARBA00022777"/>
    </source>
</evidence>
<gene>
    <name evidence="19" type="primary">Blk</name>
    <name evidence="19" type="ORF">ZOSHYP_R02099</name>
</gene>
<evidence type="ECO:0000256" key="14">
    <source>
        <dbReference type="RuleBase" id="RU362096"/>
    </source>
</evidence>
<evidence type="ECO:0000256" key="9">
    <source>
        <dbReference type="ARBA" id="ARBA00023137"/>
    </source>
</evidence>
<dbReference type="InterPro" id="IPR000719">
    <property type="entry name" value="Prot_kinase_dom"/>
</dbReference>
<feature type="non-terminal residue" evidence="19">
    <location>
        <position position="490"/>
    </location>
</feature>